<name>A0A6J2U4I6_DROLE</name>
<sequence length="372" mass="42127">MSNISNDSGLDDSAHGGHGGAAAAAAATRMSWFLAEVDEGSLKNGRPTGRTALCVLHSMELVESDVSDKYMTRFVEFRMNNTILEAKLILAADERKLVDAALVAMSKERRSEAEEQLLLVQYCEDNGKRLVHKLVPQHKVTWLSTNKLLKGTAVVKLENGCLAHILYAYEQRDRMEKVLLHLKARCFDHAFDEQLEAEPLPMNKDTWLLVQYSPEPELVVYEIIKYSETVWQQENDFKDVIAYMQLPGSELVMQAVVISYSTKHELLEAKYEELQRFALGLEIPVIEELERQLEQGGSTTSLFSRSTLFQQAQQRDTTGEHKQLQSKLELMTEKAQQEAQMIIEAFDMVDNINRNLQSQIGHANQPEATSSH</sequence>
<dbReference type="GeneID" id="115630759"/>
<evidence type="ECO:0000313" key="1">
    <source>
        <dbReference type="Proteomes" id="UP000504634"/>
    </source>
</evidence>
<dbReference type="AlphaFoldDB" id="A0A6J2U4I6"/>
<accession>A0A6J2U4I6</accession>
<dbReference type="CTD" id="33670"/>
<protein>
    <submittedName>
        <fullName evidence="2">Early boundary activity protein 3</fullName>
    </submittedName>
</protein>
<keyword evidence="1" id="KW-1185">Reference proteome</keyword>
<organism evidence="1 2">
    <name type="scientific">Drosophila lebanonensis</name>
    <name type="common">Fruit fly</name>
    <name type="synonym">Scaptodrosophila lebanonensis</name>
    <dbReference type="NCBI Taxonomy" id="7225"/>
    <lineage>
        <taxon>Eukaryota</taxon>
        <taxon>Metazoa</taxon>
        <taxon>Ecdysozoa</taxon>
        <taxon>Arthropoda</taxon>
        <taxon>Hexapoda</taxon>
        <taxon>Insecta</taxon>
        <taxon>Pterygota</taxon>
        <taxon>Neoptera</taxon>
        <taxon>Endopterygota</taxon>
        <taxon>Diptera</taxon>
        <taxon>Brachycera</taxon>
        <taxon>Muscomorpha</taxon>
        <taxon>Ephydroidea</taxon>
        <taxon>Drosophilidae</taxon>
        <taxon>Scaptodrosophila</taxon>
    </lineage>
</organism>
<dbReference type="Proteomes" id="UP000504634">
    <property type="component" value="Unplaced"/>
</dbReference>
<dbReference type="RefSeq" id="XP_030383274.1">
    <property type="nucleotide sequence ID" value="XM_030527414.1"/>
</dbReference>
<reference evidence="2" key="1">
    <citation type="submission" date="2025-08" db="UniProtKB">
        <authorList>
            <consortium name="RefSeq"/>
        </authorList>
    </citation>
    <scope>IDENTIFICATION</scope>
    <source>
        <strain evidence="2">11010-0011.00</strain>
        <tissue evidence="2">Whole body</tissue>
    </source>
</reference>
<gene>
    <name evidence="2" type="primary">LOC115630759</name>
</gene>
<evidence type="ECO:0000313" key="2">
    <source>
        <dbReference type="RefSeq" id="XP_030383274.1"/>
    </source>
</evidence>
<proteinExistence type="predicted"/>
<dbReference type="OrthoDB" id="7923961at2759"/>